<evidence type="ECO:0000313" key="2">
    <source>
        <dbReference type="EMBL" id="KAL2542801.1"/>
    </source>
</evidence>
<feature type="region of interest" description="Disordered" evidence="1">
    <location>
        <begin position="59"/>
        <end position="86"/>
    </location>
</feature>
<protein>
    <submittedName>
        <fullName evidence="2">Uncharacterized protein</fullName>
    </submittedName>
</protein>
<organism evidence="2 3">
    <name type="scientific">Abeliophyllum distichum</name>
    <dbReference type="NCBI Taxonomy" id="126358"/>
    <lineage>
        <taxon>Eukaryota</taxon>
        <taxon>Viridiplantae</taxon>
        <taxon>Streptophyta</taxon>
        <taxon>Embryophyta</taxon>
        <taxon>Tracheophyta</taxon>
        <taxon>Spermatophyta</taxon>
        <taxon>Magnoliopsida</taxon>
        <taxon>eudicotyledons</taxon>
        <taxon>Gunneridae</taxon>
        <taxon>Pentapetalae</taxon>
        <taxon>asterids</taxon>
        <taxon>lamiids</taxon>
        <taxon>Lamiales</taxon>
        <taxon>Oleaceae</taxon>
        <taxon>Forsythieae</taxon>
        <taxon>Abeliophyllum</taxon>
    </lineage>
</organism>
<proteinExistence type="predicted"/>
<sequence length="100" mass="11011">MDQGRRPRPMLARLTKQRPRVLVPGSVEDTSLRKVIEDISQEGNMVEVVALDVVEVEDSGAPEGEAPLKRKRKSRTFGSGPSQPKKKAVELVDNYAICAP</sequence>
<comment type="caution">
    <text evidence="2">The sequence shown here is derived from an EMBL/GenBank/DDBJ whole genome shotgun (WGS) entry which is preliminary data.</text>
</comment>
<evidence type="ECO:0000256" key="1">
    <source>
        <dbReference type="SAM" id="MobiDB-lite"/>
    </source>
</evidence>
<evidence type="ECO:0000313" key="3">
    <source>
        <dbReference type="Proteomes" id="UP001604336"/>
    </source>
</evidence>
<gene>
    <name evidence="2" type="ORF">Adt_03779</name>
</gene>
<dbReference type="AlphaFoldDB" id="A0ABD1VZK4"/>
<accession>A0ABD1VZK4</accession>
<keyword evidence="3" id="KW-1185">Reference proteome</keyword>
<dbReference type="EMBL" id="JBFOLK010000001">
    <property type="protein sequence ID" value="KAL2542801.1"/>
    <property type="molecule type" value="Genomic_DNA"/>
</dbReference>
<reference evidence="3" key="1">
    <citation type="submission" date="2024-07" db="EMBL/GenBank/DDBJ databases">
        <title>Two chromosome-level genome assemblies of Korean endemic species Abeliophyllum distichum and Forsythia ovata (Oleaceae).</title>
        <authorList>
            <person name="Jang H."/>
        </authorList>
    </citation>
    <scope>NUCLEOTIDE SEQUENCE [LARGE SCALE GENOMIC DNA]</scope>
</reference>
<dbReference type="Proteomes" id="UP001604336">
    <property type="component" value="Unassembled WGS sequence"/>
</dbReference>
<name>A0ABD1VZK4_9LAMI</name>